<feature type="binding site" evidence="7">
    <location>
        <position position="36"/>
    </location>
    <ligand>
        <name>ATP</name>
        <dbReference type="ChEBI" id="CHEBI:30616"/>
    </ligand>
</feature>
<evidence type="ECO:0000256" key="5">
    <source>
        <dbReference type="ARBA" id="ARBA00022777"/>
    </source>
</evidence>
<dbReference type="CDD" id="cd13999">
    <property type="entry name" value="STKc_MAP3K-like"/>
    <property type="match status" value="1"/>
</dbReference>
<dbReference type="OMA" id="AQGISWL"/>
<evidence type="ECO:0000256" key="1">
    <source>
        <dbReference type="ARBA" id="ARBA00006529"/>
    </source>
</evidence>
<evidence type="ECO:0000256" key="3">
    <source>
        <dbReference type="ARBA" id="ARBA00022679"/>
    </source>
</evidence>
<evidence type="ECO:0000256" key="6">
    <source>
        <dbReference type="ARBA" id="ARBA00022840"/>
    </source>
</evidence>
<dbReference type="PROSITE" id="PS50011">
    <property type="entry name" value="PROTEIN_KINASE_DOM"/>
    <property type="match status" value="1"/>
</dbReference>
<keyword evidence="5" id="KW-0418">Kinase</keyword>
<protein>
    <submittedName>
        <fullName evidence="11">Mitogen-activated protein kinase kinase kinase 7-like</fullName>
    </submittedName>
</protein>
<dbReference type="RefSeq" id="XP_023162560.2">
    <property type="nucleotide sequence ID" value="XM_023306792.2"/>
</dbReference>
<evidence type="ECO:0000259" key="9">
    <source>
        <dbReference type="PROSITE" id="PS50011"/>
    </source>
</evidence>
<evidence type="ECO:0000313" key="11">
    <source>
        <dbReference type="RefSeq" id="XP_023162560.2"/>
    </source>
</evidence>
<feature type="domain" description="Protein kinase" evidence="9">
    <location>
        <begin position="9"/>
        <end position="265"/>
    </location>
</feature>
<dbReference type="Pfam" id="PF07714">
    <property type="entry name" value="PK_Tyr_Ser-Thr"/>
    <property type="match status" value="1"/>
</dbReference>
<accession>A0A6J1L7K4</accession>
<sequence length="265" mass="30291">MSAIRSNEIELGEKLGEGTFGVVRKGTYNGKEVAVKTLLGNIEQQPMQREPLYMTMVKGHPRFVTLYGICLKETETLLVMEYVAGGSLFDFLHKTKEELKFPNAINLLHQAAQGLAYLHSVSEKSVIHRDVKTLNMLLDVERKNLKICDFGFVRQVGSHMTKESGTYAYMAPEVFNDEHYTDKCDVYSMGITIWEVLARKVPYYEHDKINKIEFVTQIEKGVRPSLNDLSDCPQELKTFITKCWAGKPDDRPTMQQVVVELEKFL</sequence>
<dbReference type="Gene3D" id="1.10.510.10">
    <property type="entry name" value="Transferase(Phosphotransferase) domain 1"/>
    <property type="match status" value="1"/>
</dbReference>
<dbReference type="InterPro" id="IPR001245">
    <property type="entry name" value="Ser-Thr/Tyr_kinase_cat_dom"/>
</dbReference>
<dbReference type="GO" id="GO:0006955">
    <property type="term" value="P:immune response"/>
    <property type="evidence" value="ECO:0007669"/>
    <property type="project" value="TreeGrafter"/>
</dbReference>
<gene>
    <name evidence="11" type="primary">LOC111593773</name>
</gene>
<dbReference type="AlphaFoldDB" id="A0A6J1L7K4"/>
<dbReference type="GO" id="GO:0019899">
    <property type="term" value="F:enzyme binding"/>
    <property type="evidence" value="ECO:0007669"/>
    <property type="project" value="UniProtKB-ARBA"/>
</dbReference>
<dbReference type="GO" id="GO:0007254">
    <property type="term" value="P:JNK cascade"/>
    <property type="evidence" value="ECO:0007669"/>
    <property type="project" value="TreeGrafter"/>
</dbReference>
<dbReference type="GO" id="GO:0043123">
    <property type="term" value="P:positive regulation of canonical NF-kappaB signal transduction"/>
    <property type="evidence" value="ECO:0007669"/>
    <property type="project" value="TreeGrafter"/>
</dbReference>
<dbReference type="InterPro" id="IPR011009">
    <property type="entry name" value="Kinase-like_dom_sf"/>
</dbReference>
<dbReference type="InterPro" id="IPR017441">
    <property type="entry name" value="Protein_kinase_ATP_BS"/>
</dbReference>
<evidence type="ECO:0000256" key="8">
    <source>
        <dbReference type="RuleBase" id="RU000304"/>
    </source>
</evidence>
<dbReference type="InterPro" id="IPR000719">
    <property type="entry name" value="Prot_kinase_dom"/>
</dbReference>
<dbReference type="Gene3D" id="3.30.200.20">
    <property type="entry name" value="Phosphorylase Kinase, domain 1"/>
    <property type="match status" value="1"/>
</dbReference>
<dbReference type="SUPFAM" id="SSF56112">
    <property type="entry name" value="Protein kinase-like (PK-like)"/>
    <property type="match status" value="1"/>
</dbReference>
<dbReference type="KEGG" id="dhe:111593773"/>
<keyword evidence="2 8" id="KW-0723">Serine/threonine-protein kinase</keyword>
<name>A0A6J1L7K4_DROHY</name>
<keyword evidence="4 7" id="KW-0547">Nucleotide-binding</keyword>
<dbReference type="GO" id="GO:0006950">
    <property type="term" value="P:response to stress"/>
    <property type="evidence" value="ECO:0007669"/>
    <property type="project" value="UniProtKB-ARBA"/>
</dbReference>
<keyword evidence="3" id="KW-0808">Transferase</keyword>
<dbReference type="SMART" id="SM00220">
    <property type="entry name" value="S_TKc"/>
    <property type="match status" value="1"/>
</dbReference>
<evidence type="ECO:0000256" key="4">
    <source>
        <dbReference type="ARBA" id="ARBA00022741"/>
    </source>
</evidence>
<dbReference type="PIRSF" id="PIRSF000654">
    <property type="entry name" value="Integrin-linked_kinase"/>
    <property type="match status" value="1"/>
</dbReference>
<dbReference type="OrthoDB" id="10261027at2759"/>
<evidence type="ECO:0000313" key="10">
    <source>
        <dbReference type="Proteomes" id="UP000504633"/>
    </source>
</evidence>
<dbReference type="GO" id="GO:0004709">
    <property type="term" value="F:MAP kinase kinase kinase activity"/>
    <property type="evidence" value="ECO:0007669"/>
    <property type="project" value="TreeGrafter"/>
</dbReference>
<dbReference type="PRINTS" id="PR00109">
    <property type="entry name" value="TYRKINASE"/>
</dbReference>
<keyword evidence="6 7" id="KW-0067">ATP-binding</keyword>
<dbReference type="InterPro" id="IPR008271">
    <property type="entry name" value="Ser/Thr_kinase_AS"/>
</dbReference>
<reference evidence="11" key="1">
    <citation type="submission" date="2025-08" db="UniProtKB">
        <authorList>
            <consortium name="RefSeq"/>
        </authorList>
    </citation>
    <scope>IDENTIFICATION</scope>
    <source>
        <strain evidence="11">15085-1641.00</strain>
        <tissue evidence="11">Whole body</tissue>
    </source>
</reference>
<dbReference type="GeneID" id="111593773"/>
<evidence type="ECO:0000256" key="7">
    <source>
        <dbReference type="PROSITE-ProRule" id="PRU10141"/>
    </source>
</evidence>
<dbReference type="PANTHER" id="PTHR46716:SF1">
    <property type="entry name" value="MITOGEN-ACTIVATED PROTEIN KINASE KINASE KINASE 7"/>
    <property type="match status" value="1"/>
</dbReference>
<comment type="similarity">
    <text evidence="1">Belongs to the protein kinase superfamily. STE Ser/Thr protein kinase family. MAP kinase kinase kinase subfamily.</text>
</comment>
<dbReference type="Proteomes" id="UP000504633">
    <property type="component" value="Unplaced"/>
</dbReference>
<dbReference type="PROSITE" id="PS00108">
    <property type="entry name" value="PROTEIN_KINASE_ST"/>
    <property type="match status" value="1"/>
</dbReference>
<organism evidence="10 11">
    <name type="scientific">Drosophila hydei</name>
    <name type="common">Fruit fly</name>
    <dbReference type="NCBI Taxonomy" id="7224"/>
    <lineage>
        <taxon>Eukaryota</taxon>
        <taxon>Metazoa</taxon>
        <taxon>Ecdysozoa</taxon>
        <taxon>Arthropoda</taxon>
        <taxon>Hexapoda</taxon>
        <taxon>Insecta</taxon>
        <taxon>Pterygota</taxon>
        <taxon>Neoptera</taxon>
        <taxon>Endopterygota</taxon>
        <taxon>Diptera</taxon>
        <taxon>Brachycera</taxon>
        <taxon>Muscomorpha</taxon>
        <taxon>Ephydroidea</taxon>
        <taxon>Drosophilidae</taxon>
        <taxon>Drosophila</taxon>
    </lineage>
</organism>
<keyword evidence="10" id="KW-1185">Reference proteome</keyword>
<dbReference type="PROSITE" id="PS00107">
    <property type="entry name" value="PROTEIN_KINASE_ATP"/>
    <property type="match status" value="1"/>
</dbReference>
<dbReference type="GO" id="GO:0005524">
    <property type="term" value="F:ATP binding"/>
    <property type="evidence" value="ECO:0007669"/>
    <property type="project" value="UniProtKB-UniRule"/>
</dbReference>
<proteinExistence type="inferred from homology"/>
<dbReference type="PANTHER" id="PTHR46716">
    <property type="entry name" value="MITOGEN-ACTIVATED PROTEIN KINASE KINASE KINASE 7"/>
    <property type="match status" value="1"/>
</dbReference>
<evidence type="ECO:0000256" key="2">
    <source>
        <dbReference type="ARBA" id="ARBA00022527"/>
    </source>
</evidence>